<dbReference type="GO" id="GO:0000462">
    <property type="term" value="P:maturation of SSU-rRNA from tricistronic rRNA transcript (SSU-rRNA, 5.8S rRNA, LSU-rRNA)"/>
    <property type="evidence" value="ECO:0007669"/>
    <property type="project" value="TreeGrafter"/>
</dbReference>
<gene>
    <name evidence="7" type="ORF">cand_034400</name>
</gene>
<protein>
    <recommendedName>
        <fullName evidence="6">rRNA biogenesis protein RRP36</fullName>
    </recommendedName>
</protein>
<dbReference type="Proteomes" id="UP000186804">
    <property type="component" value="Unassembled WGS sequence"/>
</dbReference>
<proteinExistence type="inferred from homology"/>
<dbReference type="EMBL" id="LRBS01000003">
    <property type="protein sequence ID" value="OII78215.1"/>
    <property type="molecule type" value="Genomic_DNA"/>
</dbReference>
<evidence type="ECO:0000256" key="5">
    <source>
        <dbReference type="ARBA" id="ARBA00023242"/>
    </source>
</evidence>
<organism evidence="7 8">
    <name type="scientific">Cryptosporidium andersoni</name>
    <dbReference type="NCBI Taxonomy" id="117008"/>
    <lineage>
        <taxon>Eukaryota</taxon>
        <taxon>Sar</taxon>
        <taxon>Alveolata</taxon>
        <taxon>Apicomplexa</taxon>
        <taxon>Conoidasida</taxon>
        <taxon>Coccidia</taxon>
        <taxon>Eucoccidiorida</taxon>
        <taxon>Eimeriorina</taxon>
        <taxon>Cryptosporidiidae</taxon>
        <taxon>Cryptosporidium</taxon>
    </lineage>
</organism>
<dbReference type="PANTHER" id="PTHR21738">
    <property type="entry name" value="RIBOSOMAL RNA PROCESSING PROTEIN 36 HOMOLOG"/>
    <property type="match status" value="1"/>
</dbReference>
<evidence type="ECO:0000313" key="7">
    <source>
        <dbReference type="EMBL" id="OII78215.1"/>
    </source>
</evidence>
<dbReference type="GO" id="GO:0005730">
    <property type="term" value="C:nucleolus"/>
    <property type="evidence" value="ECO:0007669"/>
    <property type="project" value="UniProtKB-SubCell"/>
</dbReference>
<evidence type="ECO:0000256" key="4">
    <source>
        <dbReference type="ARBA" id="ARBA00022552"/>
    </source>
</evidence>
<dbReference type="AlphaFoldDB" id="A0A1J4MVW5"/>
<sequence length="249" mass="30112">MNQDIDDLSLEEILRSDRKSIVSQNKNKFNSKFEEIQRKTLTKLAPRTKNSPLEVSSRRESLPEKTLNEINYIKNKHIRDNKGIDPRFKDASGNLNIHLFQRSYEFLDNIREKEIKEIRENLKLYRLMEKSKKAGTWHKIKKRSGFRNSNIVHMTSEDYENLNKQLQRYVSEIDRRNTIRLKQEVISQYRKEENKRIQEGKKPYFLKKKDINILAYKCKYNDLDKKRKRNLEEKRGLKQKIKFKPPVKR</sequence>
<dbReference type="RefSeq" id="XP_067070061.1">
    <property type="nucleotide sequence ID" value="XM_067213666.1"/>
</dbReference>
<dbReference type="OrthoDB" id="448446at2759"/>
<evidence type="ECO:0000256" key="1">
    <source>
        <dbReference type="ARBA" id="ARBA00004604"/>
    </source>
</evidence>
<comment type="function">
    <text evidence="6">Component of the 90S pre-ribosome involved in the maturation of rRNAs. Required for early cleavages of the pre-RNAs in the 40S ribosomal subunit maturation pathway.</text>
</comment>
<accession>A0A1J4MVW5</accession>
<dbReference type="GeneID" id="92367624"/>
<keyword evidence="6" id="KW-0687">Ribonucleoprotein</keyword>
<comment type="similarity">
    <text evidence="2 6">Belongs to the RRP36 family.</text>
</comment>
<evidence type="ECO:0000313" key="8">
    <source>
        <dbReference type="Proteomes" id="UP000186804"/>
    </source>
</evidence>
<keyword evidence="5 6" id="KW-0539">Nucleus</keyword>
<comment type="subcellular location">
    <subcellularLocation>
        <location evidence="1 6">Nucleus</location>
        <location evidence="1 6">Nucleolus</location>
    </subcellularLocation>
</comment>
<keyword evidence="3 6" id="KW-0690">Ribosome biogenesis</keyword>
<evidence type="ECO:0000256" key="2">
    <source>
        <dbReference type="ARBA" id="ARBA00009418"/>
    </source>
</evidence>
<comment type="subunit">
    <text evidence="6">Associates with 90S and pre-40S pre-ribosomal particles.</text>
</comment>
<dbReference type="PANTHER" id="PTHR21738:SF0">
    <property type="entry name" value="RIBOSOMAL RNA PROCESSING PROTEIN 36 HOMOLOG"/>
    <property type="match status" value="1"/>
</dbReference>
<evidence type="ECO:0000256" key="6">
    <source>
        <dbReference type="RuleBase" id="RU368027"/>
    </source>
</evidence>
<dbReference type="VEuPathDB" id="CryptoDB:cand_034400"/>
<dbReference type="InterPro" id="IPR009292">
    <property type="entry name" value="RRP36"/>
</dbReference>
<dbReference type="Pfam" id="PF06102">
    <property type="entry name" value="RRP36"/>
    <property type="match status" value="1"/>
</dbReference>
<reference evidence="7 8" key="1">
    <citation type="submission" date="2016-10" db="EMBL/GenBank/DDBJ databases">
        <title>Reductive evolution of mitochondrial metabolism and differential evolution of invasion-related proteins in Cryptosporidium.</title>
        <authorList>
            <person name="Liu S."/>
            <person name="Roellig D.M."/>
            <person name="Guo Y."/>
            <person name="Li N."/>
            <person name="Frace M.A."/>
            <person name="Tang K."/>
            <person name="Zhang L."/>
            <person name="Feng Y."/>
            <person name="Xiao L."/>
        </authorList>
    </citation>
    <scope>NUCLEOTIDE SEQUENCE [LARGE SCALE GENOMIC DNA]</scope>
    <source>
        <strain evidence="7">30847</strain>
    </source>
</reference>
<keyword evidence="8" id="KW-1185">Reference proteome</keyword>
<name>A0A1J4MVW5_9CRYT</name>
<evidence type="ECO:0000256" key="3">
    <source>
        <dbReference type="ARBA" id="ARBA00022517"/>
    </source>
</evidence>
<comment type="caution">
    <text evidence="7">The sequence shown here is derived from an EMBL/GenBank/DDBJ whole genome shotgun (WGS) entry which is preliminary data.</text>
</comment>
<keyword evidence="4 6" id="KW-0698">rRNA processing</keyword>
<dbReference type="GO" id="GO:0030686">
    <property type="term" value="C:90S preribosome"/>
    <property type="evidence" value="ECO:0007669"/>
    <property type="project" value="TreeGrafter"/>
</dbReference>